<evidence type="ECO:0000256" key="3">
    <source>
        <dbReference type="ARBA" id="ARBA00022729"/>
    </source>
</evidence>
<evidence type="ECO:0000313" key="8">
    <source>
        <dbReference type="Proteomes" id="UP001223214"/>
    </source>
</evidence>
<gene>
    <name evidence="7" type="ORF">QQF32_19565</name>
</gene>
<dbReference type="InterPro" id="IPR050263">
    <property type="entry name" value="Bact_Fimbrial_Adh_Pro"/>
</dbReference>
<comment type="caution">
    <text evidence="7">The sequence shown here is derived from an EMBL/GenBank/DDBJ whole genome shotgun (WGS) entry which is preliminary data.</text>
</comment>
<evidence type="ECO:0000256" key="1">
    <source>
        <dbReference type="ARBA" id="ARBA00004561"/>
    </source>
</evidence>
<evidence type="ECO:0000256" key="4">
    <source>
        <dbReference type="ARBA" id="ARBA00023263"/>
    </source>
</evidence>
<dbReference type="GO" id="GO:0043709">
    <property type="term" value="P:cell adhesion involved in single-species biofilm formation"/>
    <property type="evidence" value="ECO:0007669"/>
    <property type="project" value="TreeGrafter"/>
</dbReference>
<feature type="domain" description="Fimbrial-type adhesion" evidence="5">
    <location>
        <begin position="177"/>
        <end position="309"/>
    </location>
</feature>
<dbReference type="InterPro" id="IPR008966">
    <property type="entry name" value="Adhesion_dom_sf"/>
</dbReference>
<comment type="subcellular location">
    <subcellularLocation>
        <location evidence="1">Fimbrium</location>
    </subcellularLocation>
</comment>
<dbReference type="EMBL" id="JASSOM010000073">
    <property type="protein sequence ID" value="MDK9365399.1"/>
    <property type="molecule type" value="Genomic_DNA"/>
</dbReference>
<reference evidence="7 8" key="1">
    <citation type="submission" date="2023-06" db="EMBL/GenBank/DDBJ databases">
        <title>Identification and characterization of antibiotic-resistant Gram-negative bacteria.</title>
        <authorList>
            <person name="Cho G.-S."/>
            <person name="Lee J."/>
            <person name="Tai E."/>
            <person name="Jeong S."/>
            <person name="Kim I."/>
            <person name="Kim B.-E."/>
            <person name="Jeong M.-I."/>
            <person name="Oh K.-K."/>
            <person name="Franz C.M.A.P."/>
        </authorList>
    </citation>
    <scope>NUCLEOTIDE SEQUENCE [LARGE SCALE GENOMIC DNA]</scope>
    <source>
        <strain evidence="7 8">V106_12</strain>
    </source>
</reference>
<keyword evidence="4" id="KW-0281">Fimbrium</keyword>
<protein>
    <submittedName>
        <fullName evidence="7">Fimbrial protein</fullName>
    </submittedName>
</protein>
<dbReference type="PANTHER" id="PTHR33420">
    <property type="entry name" value="FIMBRIAL SUBUNIT ELFA-RELATED"/>
    <property type="match status" value="1"/>
</dbReference>
<dbReference type="Proteomes" id="UP001223214">
    <property type="component" value="Unassembled WGS sequence"/>
</dbReference>
<sequence length="309" mass="32209">MINIRLFIVGFILFLASGTEAIAICTGEPQSYTTTVPSITIPPATTVGAVIWEIDEKLTVPTDDTIVCQIHDEVSFVPAQFSTPAGTNIFATNVPGIGIKIQIAITYATPLTDIPYSYTQTATTGYKNMSEIKIQLIKTGTIISGTLNSGDVATGTAPGLGTAYHVSIIGAPIVPVETCTVTDNALLVPLGNNIPVTSFTGPGSTSEDIPFSIPLDCLINARVNFQLDGVGHGEPGVLSLNNISNSATGVGVQIMYKNNPVVFGSTVLDGTALVAGPYNVDFVARYYQTGGVVTPGPGQATATFTITYQ</sequence>
<name>A0AAP4LC43_9ENTR</name>
<dbReference type="Gene3D" id="2.60.40.3310">
    <property type="match status" value="1"/>
</dbReference>
<evidence type="ECO:0000256" key="2">
    <source>
        <dbReference type="ARBA" id="ARBA00006671"/>
    </source>
</evidence>
<dbReference type="GO" id="GO:0009289">
    <property type="term" value="C:pilus"/>
    <property type="evidence" value="ECO:0007669"/>
    <property type="project" value="UniProtKB-SubCell"/>
</dbReference>
<dbReference type="AlphaFoldDB" id="A0AAP4LC43"/>
<dbReference type="InterPro" id="IPR036937">
    <property type="entry name" value="Adhesion_dom_fimbrial_sf"/>
</dbReference>
<dbReference type="Gene3D" id="2.60.40.1090">
    <property type="entry name" value="Fimbrial-type adhesion domain"/>
    <property type="match status" value="1"/>
</dbReference>
<dbReference type="Pfam" id="PF00419">
    <property type="entry name" value="Fimbrial"/>
    <property type="match status" value="1"/>
</dbReference>
<dbReference type="PANTHER" id="PTHR33420:SF3">
    <property type="entry name" value="FIMBRIAL SUBUNIT ELFA"/>
    <property type="match status" value="1"/>
</dbReference>
<evidence type="ECO:0000259" key="6">
    <source>
        <dbReference type="Pfam" id="PF22003"/>
    </source>
</evidence>
<evidence type="ECO:0000259" key="5">
    <source>
        <dbReference type="Pfam" id="PF00419"/>
    </source>
</evidence>
<accession>A0AAP4LC43</accession>
<feature type="domain" description="MrkD-like receptor binding" evidence="6">
    <location>
        <begin position="38"/>
        <end position="152"/>
    </location>
</feature>
<dbReference type="Pfam" id="PF22003">
    <property type="entry name" value="MrkDrd"/>
    <property type="match status" value="1"/>
</dbReference>
<keyword evidence="3" id="KW-0732">Signal</keyword>
<evidence type="ECO:0000313" key="7">
    <source>
        <dbReference type="EMBL" id="MDK9365399.1"/>
    </source>
</evidence>
<comment type="similarity">
    <text evidence="2">Belongs to the fimbrial protein family.</text>
</comment>
<dbReference type="InterPro" id="IPR054160">
    <property type="entry name" value="MrkD_recept-bd"/>
</dbReference>
<dbReference type="SUPFAM" id="SSF49401">
    <property type="entry name" value="Bacterial adhesins"/>
    <property type="match status" value="1"/>
</dbReference>
<proteinExistence type="inferred from homology"/>
<dbReference type="RefSeq" id="WP_285149583.1">
    <property type="nucleotide sequence ID" value="NZ_JASSOM010000073.1"/>
</dbReference>
<dbReference type="InterPro" id="IPR000259">
    <property type="entry name" value="Adhesion_dom_fimbrial"/>
</dbReference>
<organism evidence="7 8">
    <name type="scientific">Lelliottia wanjuensis</name>
    <dbReference type="NCBI Taxonomy" id="3050585"/>
    <lineage>
        <taxon>Bacteria</taxon>
        <taxon>Pseudomonadati</taxon>
        <taxon>Pseudomonadota</taxon>
        <taxon>Gammaproteobacteria</taxon>
        <taxon>Enterobacterales</taxon>
        <taxon>Enterobacteriaceae</taxon>
        <taxon>Lelliottia</taxon>
    </lineage>
</organism>
<keyword evidence="8" id="KW-1185">Reference proteome</keyword>